<dbReference type="Pfam" id="PF01585">
    <property type="entry name" value="G-patch"/>
    <property type="match status" value="1"/>
</dbReference>
<accession>A0A2P8A0L0</accession>
<dbReference type="AlphaFoldDB" id="A0A2P8A0L0"/>
<comment type="caution">
    <text evidence="4">The sequence shown here is derived from an EMBL/GenBank/DDBJ whole genome shotgun (WGS) entry which is preliminary data.</text>
</comment>
<dbReference type="Proteomes" id="UP000243723">
    <property type="component" value="Unassembled WGS sequence"/>
</dbReference>
<dbReference type="PANTHER" id="PTHR14195">
    <property type="entry name" value="G PATCH DOMAIN CONTAINING PROTEIN 2"/>
    <property type="match status" value="1"/>
</dbReference>
<feature type="domain" description="R3H" evidence="3">
    <location>
        <begin position="645"/>
        <end position="708"/>
    </location>
</feature>
<evidence type="ECO:0000313" key="5">
    <source>
        <dbReference type="Proteomes" id="UP000243723"/>
    </source>
</evidence>
<protein>
    <submittedName>
        <fullName evidence="4">Protein SQS1</fullName>
    </submittedName>
</protein>
<dbReference type="STRING" id="40998.A0A2P8A0L0"/>
<feature type="compositionally biased region" description="Basic and acidic residues" evidence="1">
    <location>
        <begin position="77"/>
        <end position="90"/>
    </location>
</feature>
<gene>
    <name evidence="4" type="ORF">B9Z65_7813</name>
</gene>
<evidence type="ECO:0000256" key="1">
    <source>
        <dbReference type="SAM" id="MobiDB-lite"/>
    </source>
</evidence>
<dbReference type="Gene3D" id="3.30.1370.50">
    <property type="entry name" value="R3H-like domain"/>
    <property type="match status" value="1"/>
</dbReference>
<dbReference type="InterPro" id="IPR036867">
    <property type="entry name" value="R3H_dom_sf"/>
</dbReference>
<feature type="compositionally biased region" description="Acidic residues" evidence="1">
    <location>
        <begin position="370"/>
        <end position="381"/>
    </location>
</feature>
<feature type="compositionally biased region" description="Acidic residues" evidence="1">
    <location>
        <begin position="423"/>
        <end position="451"/>
    </location>
</feature>
<dbReference type="SUPFAM" id="SSF82708">
    <property type="entry name" value="R3H domain"/>
    <property type="match status" value="1"/>
</dbReference>
<dbReference type="InterPro" id="IPR001374">
    <property type="entry name" value="R3H_dom"/>
</dbReference>
<feature type="region of interest" description="Disordered" evidence="1">
    <location>
        <begin position="564"/>
        <end position="583"/>
    </location>
</feature>
<dbReference type="CDD" id="cd02325">
    <property type="entry name" value="R3H"/>
    <property type="match status" value="1"/>
</dbReference>
<dbReference type="Pfam" id="PF01424">
    <property type="entry name" value="R3H"/>
    <property type="match status" value="1"/>
</dbReference>
<keyword evidence="5" id="KW-1185">Reference proteome</keyword>
<name>A0A2P8A0L0_9PEZI</name>
<dbReference type="PROSITE" id="PS51061">
    <property type="entry name" value="R3H"/>
    <property type="match status" value="1"/>
</dbReference>
<dbReference type="InterPro" id="IPR000467">
    <property type="entry name" value="G_patch_dom"/>
</dbReference>
<proteinExistence type="predicted"/>
<dbReference type="OrthoDB" id="21470at2759"/>
<feature type="compositionally biased region" description="Basic and acidic residues" evidence="1">
    <location>
        <begin position="181"/>
        <end position="191"/>
    </location>
</feature>
<dbReference type="InterPro" id="IPR051189">
    <property type="entry name" value="Splicing_assoc_domain"/>
</dbReference>
<feature type="compositionally biased region" description="Basic residues" evidence="1">
    <location>
        <begin position="1"/>
        <end position="20"/>
    </location>
</feature>
<reference evidence="4 5" key="1">
    <citation type="submission" date="2017-05" db="EMBL/GenBank/DDBJ databases">
        <title>Draft genome sequence of Elsinoe australis.</title>
        <authorList>
            <person name="Cheng Q."/>
        </authorList>
    </citation>
    <scope>NUCLEOTIDE SEQUENCE [LARGE SCALE GENOMIC DNA]</scope>
    <source>
        <strain evidence="4 5">NL1</strain>
    </source>
</reference>
<feature type="compositionally biased region" description="Basic and acidic residues" evidence="1">
    <location>
        <begin position="39"/>
        <end position="53"/>
    </location>
</feature>
<evidence type="ECO:0000313" key="4">
    <source>
        <dbReference type="EMBL" id="PSK54007.1"/>
    </source>
</evidence>
<feature type="compositionally biased region" description="Polar residues" evidence="1">
    <location>
        <begin position="252"/>
        <end position="261"/>
    </location>
</feature>
<dbReference type="GO" id="GO:0003676">
    <property type="term" value="F:nucleic acid binding"/>
    <property type="evidence" value="ECO:0007669"/>
    <property type="project" value="UniProtKB-UniRule"/>
</dbReference>
<feature type="compositionally biased region" description="Acidic residues" evidence="1">
    <location>
        <begin position="327"/>
        <end position="336"/>
    </location>
</feature>
<feature type="domain" description="G-patch" evidence="2">
    <location>
        <begin position="775"/>
        <end position="817"/>
    </location>
</feature>
<organism evidence="4 5">
    <name type="scientific">Elsinoe australis</name>
    <dbReference type="NCBI Taxonomy" id="40998"/>
    <lineage>
        <taxon>Eukaryota</taxon>
        <taxon>Fungi</taxon>
        <taxon>Dikarya</taxon>
        <taxon>Ascomycota</taxon>
        <taxon>Pezizomycotina</taxon>
        <taxon>Dothideomycetes</taxon>
        <taxon>Dothideomycetidae</taxon>
        <taxon>Myriangiales</taxon>
        <taxon>Elsinoaceae</taxon>
        <taxon>Elsinoe</taxon>
    </lineage>
</organism>
<dbReference type="PROSITE" id="PS50174">
    <property type="entry name" value="G_PATCH"/>
    <property type="match status" value="1"/>
</dbReference>
<feature type="compositionally biased region" description="Basic and acidic residues" evidence="1">
    <location>
        <begin position="309"/>
        <end position="318"/>
    </location>
</feature>
<dbReference type="EMBL" id="NHZQ01000087">
    <property type="protein sequence ID" value="PSK54007.1"/>
    <property type="molecule type" value="Genomic_DNA"/>
</dbReference>
<sequence length="817" mass="89535">MTKKHKAKGGHQQKHGKRKSGGRDKFSRESSGAPNHAFSMRDEVLNTERHHSEWTPSVRLRHQGMTFVSAGDMNPLDEAKIYEAEQKELEVGDQSMEGEIDSDLEKSDGALAQMNIQSPPQAELSKEMDVESAELSSFQTPGQDTPSKDNSDTSAQGPPPDLFVVDSVGDKSLAPQSPAHVYRDVSPARDENSEEEVVVFRGRTNRVVVRDDPPVQPKPSAAPVVSTNASAPQVIPEVSISSVEKNRAELLPQSTDKVTTTTKDEPPQAPRVPAATNARAFGTNGKPGSKATNKSRAGLKKQRRQPKKQKLDQDEDFPRAAYGMVMEDPDMMEDDVDEALLEDYIANMSEGEQILAALQQSDSEWLSSVMDDDEEIEDEIEPTSASAPKNGTSKRRKNKRIDSSSAPATDVDMTDISGIPSNFEDDDDDDEDEDDEGTSDPGDDSELDSDLEYTAAERWEDETDLRQRQIDALTDEEIARILAKQEELGMGSDEILLLDDAGFEGGDLAEAEAGLEALLSRSGKPKRRGGGGGKNKQRSSFPSASLMADVLDADPYGGFDIMDFERPSLRPAGKKGRKSAGPMPEELAALSDEELISDLQMAWANDRSKKAMKKAEREELRAEGLLGRGKANKFRPDPQVKFAEGMTLNQVRRELEDFLEDDDVQQKAFPPMEKKERKLLHEIANVFDLTSTSRGSGKNRFTLFSKRARTPDWDPNRWGRVERIAQRGFLKGAGKGRPGRGERPQRAGRCGGFSSSAVGYRNGEVVGASAPEIAESNFGRKLMEKMGWEKGMALGRGGEGMLLPVEARVKSGRGGLG</sequence>
<feature type="compositionally biased region" description="Basic residues" evidence="1">
    <location>
        <begin position="297"/>
        <end position="308"/>
    </location>
</feature>
<feature type="region of interest" description="Disordered" evidence="1">
    <location>
        <begin position="731"/>
        <end position="750"/>
    </location>
</feature>
<feature type="region of interest" description="Disordered" evidence="1">
    <location>
        <begin position="242"/>
        <end position="336"/>
    </location>
</feature>
<dbReference type="SMART" id="SM00393">
    <property type="entry name" value="R3H"/>
    <property type="match status" value="1"/>
</dbReference>
<feature type="region of interest" description="Disordered" evidence="1">
    <location>
        <begin position="365"/>
        <end position="462"/>
    </location>
</feature>
<evidence type="ECO:0000259" key="2">
    <source>
        <dbReference type="PROSITE" id="PS50174"/>
    </source>
</evidence>
<feature type="region of interest" description="Disordered" evidence="1">
    <location>
        <begin position="519"/>
        <end position="546"/>
    </location>
</feature>
<evidence type="ECO:0000259" key="3">
    <source>
        <dbReference type="PROSITE" id="PS51061"/>
    </source>
</evidence>
<feature type="region of interest" description="Disordered" evidence="1">
    <location>
        <begin position="1"/>
        <end position="229"/>
    </location>
</feature>
<dbReference type="SMART" id="SM00443">
    <property type="entry name" value="G_patch"/>
    <property type="match status" value="1"/>
</dbReference>
<feature type="compositionally biased region" description="Polar residues" evidence="1">
    <location>
        <begin position="134"/>
        <end position="145"/>
    </location>
</feature>